<reference evidence="2 3" key="1">
    <citation type="journal article" date="2021" name="Plant Biotechnol. J.">
        <title>Multi-omics assisted identification of the key and species-specific regulatory components of drought-tolerant mechanisms in Gossypium stocksii.</title>
        <authorList>
            <person name="Yu D."/>
            <person name="Ke L."/>
            <person name="Zhang D."/>
            <person name="Wu Y."/>
            <person name="Sun Y."/>
            <person name="Mei J."/>
            <person name="Sun J."/>
            <person name="Sun Y."/>
        </authorList>
    </citation>
    <scope>NUCLEOTIDE SEQUENCE [LARGE SCALE GENOMIC DNA]</scope>
    <source>
        <strain evidence="3">cv. E1</strain>
        <tissue evidence="2">Leaf</tissue>
    </source>
</reference>
<comment type="caution">
    <text evidence="2">The sequence shown here is derived from an EMBL/GenBank/DDBJ whole genome shotgun (WGS) entry which is preliminary data.</text>
</comment>
<evidence type="ECO:0008006" key="4">
    <source>
        <dbReference type="Google" id="ProtNLM"/>
    </source>
</evidence>
<name>A0A9D3V5X8_9ROSI</name>
<organism evidence="2 3">
    <name type="scientific">Gossypium stocksii</name>
    <dbReference type="NCBI Taxonomy" id="47602"/>
    <lineage>
        <taxon>Eukaryota</taxon>
        <taxon>Viridiplantae</taxon>
        <taxon>Streptophyta</taxon>
        <taxon>Embryophyta</taxon>
        <taxon>Tracheophyta</taxon>
        <taxon>Spermatophyta</taxon>
        <taxon>Magnoliopsida</taxon>
        <taxon>eudicotyledons</taxon>
        <taxon>Gunneridae</taxon>
        <taxon>Pentapetalae</taxon>
        <taxon>rosids</taxon>
        <taxon>malvids</taxon>
        <taxon>Malvales</taxon>
        <taxon>Malvaceae</taxon>
        <taxon>Malvoideae</taxon>
        <taxon>Gossypium</taxon>
    </lineage>
</organism>
<dbReference type="AlphaFoldDB" id="A0A9D3V5X8"/>
<evidence type="ECO:0000256" key="1">
    <source>
        <dbReference type="SAM" id="SignalP"/>
    </source>
</evidence>
<evidence type="ECO:0000313" key="3">
    <source>
        <dbReference type="Proteomes" id="UP000828251"/>
    </source>
</evidence>
<evidence type="ECO:0000313" key="2">
    <source>
        <dbReference type="EMBL" id="KAH1072912.1"/>
    </source>
</evidence>
<protein>
    <recommendedName>
        <fullName evidence="4">Secreted protein</fullName>
    </recommendedName>
</protein>
<dbReference type="EMBL" id="JAIQCV010000008">
    <property type="protein sequence ID" value="KAH1072912.1"/>
    <property type="molecule type" value="Genomic_DNA"/>
</dbReference>
<feature type="chain" id="PRO_5039569635" description="Secreted protein" evidence="1">
    <location>
        <begin position="17"/>
        <end position="115"/>
    </location>
</feature>
<sequence>MIKFVLTLLPPILTFSANSRPVEHASAEHVVLSALETGTLSELRTRWTCVWVVYGAHGTSYEFFGYIRSGTATFPRSLHAEPVPFSHELVLQAVFVILPYELVRESCELGLVSWV</sequence>
<keyword evidence="3" id="KW-1185">Reference proteome</keyword>
<proteinExistence type="predicted"/>
<dbReference type="Proteomes" id="UP000828251">
    <property type="component" value="Unassembled WGS sequence"/>
</dbReference>
<keyword evidence="1" id="KW-0732">Signal</keyword>
<feature type="signal peptide" evidence="1">
    <location>
        <begin position="1"/>
        <end position="16"/>
    </location>
</feature>
<gene>
    <name evidence="2" type="ORF">J1N35_025240</name>
</gene>
<accession>A0A9D3V5X8</accession>